<sequence>MWKELEEWLKQNLTIQELKAKAKELGLPVRKQMTKNDVRRMIEKFLERVRLGDQTPVNVSSMGSAQVETRIAERQVPVREDLNLPETYNKDKLVAMPVNPYWIHLYWDFSEENRRFLASGNVRKLVLRVYDVTFIEFDGTNAHRTFEVPIDLSIRNYYLNIPMPGAHYLGEIGYYDAEGRYVSIIRSNLCKVPTNSPSSSTRERWLDLRKHRRIVTPAAGMLTPIIERVPGSPHGLEHLFRISNVGSISVFQLSGKGI</sequence>
<name>A0A7C4WAD3_9BACT</name>
<gene>
    <name evidence="1" type="ORF">ENT77_07110</name>
</gene>
<organism evidence="1">
    <name type="scientific">Fervidobacterium thailandense</name>
    <dbReference type="NCBI Taxonomy" id="1008305"/>
    <lineage>
        <taxon>Bacteria</taxon>
        <taxon>Thermotogati</taxon>
        <taxon>Thermotogota</taxon>
        <taxon>Thermotogae</taxon>
        <taxon>Thermotogales</taxon>
        <taxon>Fervidobacteriaceae</taxon>
        <taxon>Fervidobacterium</taxon>
    </lineage>
</organism>
<dbReference type="EMBL" id="DSZY01000031">
    <property type="protein sequence ID" value="HGU40951.1"/>
    <property type="molecule type" value="Genomic_DNA"/>
</dbReference>
<accession>A0A7C4WAD3</accession>
<dbReference type="InterPro" id="IPR032585">
    <property type="entry name" value="DUF4912"/>
</dbReference>
<proteinExistence type="predicted"/>
<dbReference type="Pfam" id="PF16258">
    <property type="entry name" value="DUF4912"/>
    <property type="match status" value="1"/>
</dbReference>
<dbReference type="AlphaFoldDB" id="A0A7C4WAD3"/>
<reference evidence="1" key="1">
    <citation type="journal article" date="2020" name="mSystems">
        <title>Genome- and Community-Level Interaction Insights into Carbon Utilization and Element Cycling Functions of Hydrothermarchaeota in Hydrothermal Sediment.</title>
        <authorList>
            <person name="Zhou Z."/>
            <person name="Liu Y."/>
            <person name="Xu W."/>
            <person name="Pan J."/>
            <person name="Luo Z.H."/>
            <person name="Li M."/>
        </authorList>
    </citation>
    <scope>NUCLEOTIDE SEQUENCE [LARGE SCALE GENOMIC DNA]</scope>
    <source>
        <strain evidence="1">SpSt-609</strain>
    </source>
</reference>
<evidence type="ECO:0000313" key="1">
    <source>
        <dbReference type="EMBL" id="HGU40951.1"/>
    </source>
</evidence>
<comment type="caution">
    <text evidence="1">The sequence shown here is derived from an EMBL/GenBank/DDBJ whole genome shotgun (WGS) entry which is preliminary data.</text>
</comment>
<protein>
    <submittedName>
        <fullName evidence="1">DUF4912 domain-containing protein</fullName>
    </submittedName>
</protein>